<reference evidence="5" key="1">
    <citation type="submission" date="2016-10" db="EMBL/GenBank/DDBJ databases">
        <authorList>
            <person name="Varghese N."/>
            <person name="Submissions S."/>
        </authorList>
    </citation>
    <scope>NUCLEOTIDE SEQUENCE [LARGE SCALE GENOMIC DNA]</scope>
    <source>
        <strain evidence="5">B4,CECT 8067,JCM 17497</strain>
    </source>
</reference>
<dbReference type="AlphaFoldDB" id="A0A1G8UK10"/>
<dbReference type="InterPro" id="IPR058421">
    <property type="entry name" value="DUF8108_C"/>
</dbReference>
<evidence type="ECO:0000313" key="4">
    <source>
        <dbReference type="EMBL" id="SDJ53310.1"/>
    </source>
</evidence>
<dbReference type="EMBL" id="FNFE01000001">
    <property type="protein sequence ID" value="SDJ53310.1"/>
    <property type="molecule type" value="Genomic_DNA"/>
</dbReference>
<organism evidence="4 5">
    <name type="scientific">Natronorubrum texcoconense</name>
    <dbReference type="NCBI Taxonomy" id="1095776"/>
    <lineage>
        <taxon>Archaea</taxon>
        <taxon>Methanobacteriati</taxon>
        <taxon>Methanobacteriota</taxon>
        <taxon>Stenosarchaea group</taxon>
        <taxon>Halobacteria</taxon>
        <taxon>Halobacteriales</taxon>
        <taxon>Natrialbaceae</taxon>
        <taxon>Natronorubrum</taxon>
    </lineage>
</organism>
<evidence type="ECO:0000259" key="3">
    <source>
        <dbReference type="Pfam" id="PF26413"/>
    </source>
</evidence>
<feature type="domain" description="DUF8108" evidence="3">
    <location>
        <begin position="84"/>
        <end position="154"/>
    </location>
</feature>
<evidence type="ECO:0000313" key="5">
    <source>
        <dbReference type="Proteomes" id="UP000198882"/>
    </source>
</evidence>
<accession>A0A1G8UK10</accession>
<proteinExistence type="predicted"/>
<gene>
    <name evidence="4" type="ORF">SAMN04515672_0894</name>
</gene>
<evidence type="ECO:0000256" key="1">
    <source>
        <dbReference type="SAM" id="MobiDB-lite"/>
    </source>
</evidence>
<protein>
    <recommendedName>
        <fullName evidence="3">DUF8108 domain-containing protein</fullName>
    </recommendedName>
</protein>
<dbReference type="Pfam" id="PF26413">
    <property type="entry name" value="DUF8108"/>
    <property type="match status" value="1"/>
</dbReference>
<feature type="transmembrane region" description="Helical" evidence="2">
    <location>
        <begin position="18"/>
        <end position="39"/>
    </location>
</feature>
<keyword evidence="2" id="KW-0472">Membrane</keyword>
<keyword evidence="2" id="KW-1133">Transmembrane helix</keyword>
<name>A0A1G8UK10_9EURY</name>
<feature type="compositionally biased region" description="Basic and acidic residues" evidence="1">
    <location>
        <begin position="167"/>
        <end position="186"/>
    </location>
</feature>
<dbReference type="RefSeq" id="WP_090303366.1">
    <property type="nucleotide sequence ID" value="NZ_FNFE01000001.1"/>
</dbReference>
<sequence>MSNSRSNAVELADRVSALLYGVAGWLLVGFGLLFGLVGAGNIVAGATQGAVVGYALLAVLWLVASFVLVAFGIFVNPEMRRRLDRRHSPSAFGRVRSVDRRVVRSDEDCDERCVACDSRVERGLVRRYREEYALAGLPVYTRKVDYNYYCLECATAELSDESAASDGSRDVERGRRTADDRHLERR</sequence>
<dbReference type="OrthoDB" id="53394at2157"/>
<dbReference type="Proteomes" id="UP000198882">
    <property type="component" value="Unassembled WGS sequence"/>
</dbReference>
<keyword evidence="5" id="KW-1185">Reference proteome</keyword>
<feature type="region of interest" description="Disordered" evidence="1">
    <location>
        <begin position="159"/>
        <end position="186"/>
    </location>
</feature>
<feature type="transmembrane region" description="Helical" evidence="2">
    <location>
        <begin position="51"/>
        <end position="75"/>
    </location>
</feature>
<evidence type="ECO:0000256" key="2">
    <source>
        <dbReference type="SAM" id="Phobius"/>
    </source>
</evidence>
<keyword evidence="2" id="KW-0812">Transmembrane</keyword>